<evidence type="ECO:0000313" key="2">
    <source>
        <dbReference type="Proteomes" id="UP000686327"/>
    </source>
</evidence>
<dbReference type="EMBL" id="JAGRYU010000035">
    <property type="protein sequence ID" value="MBU4684519.1"/>
    <property type="molecule type" value="Genomic_DNA"/>
</dbReference>
<dbReference type="Proteomes" id="UP000686327">
    <property type="component" value="Unassembled WGS sequence"/>
</dbReference>
<comment type="caution">
    <text evidence="1">The sequence shown here is derived from an EMBL/GenBank/DDBJ whole genome shotgun (WGS) entry which is preliminary data.</text>
</comment>
<name>A0ABS6DMR6_9ENTR</name>
<evidence type="ECO:0000313" key="1">
    <source>
        <dbReference type="EMBL" id="MBU4684519.1"/>
    </source>
</evidence>
<gene>
    <name evidence="1" type="ORF">KC222_21215</name>
</gene>
<protein>
    <recommendedName>
        <fullName evidence="3">Aspartyl/asparaginy/proline hydroxylase domain-containing protein</fullName>
    </recommendedName>
</protein>
<accession>A0ABS6DMR6</accession>
<organism evidence="1 2">
    <name type="scientific">Cedecea davisae</name>
    <dbReference type="NCBI Taxonomy" id="158484"/>
    <lineage>
        <taxon>Bacteria</taxon>
        <taxon>Pseudomonadati</taxon>
        <taxon>Pseudomonadota</taxon>
        <taxon>Gammaproteobacteria</taxon>
        <taxon>Enterobacterales</taxon>
        <taxon>Enterobacteriaceae</taxon>
        <taxon>Cedecea</taxon>
    </lineage>
</organism>
<sequence length="200" mass="23413">MFTGVKVRSSMLTDREIDIFYHYLAISENLSHLKGNKDSKDAHMYYAVPYGEALLSYFCDEMTYHVGEVVYPSYSFLWNYKKGYVLPKHKDRNSVDYIISIGIHPAEMNKWCIYVDGEAYNMDRGDGLILDGKKLEHWREACPYDNRLQLILCYTRSPELRFDKRKHLGFDPVPEVITSPLRNALDVDDPYIRTLVNNHV</sequence>
<dbReference type="RefSeq" id="WP_216377219.1">
    <property type="nucleotide sequence ID" value="NZ_JAGRYT010000038.1"/>
</dbReference>
<proteinExistence type="predicted"/>
<keyword evidence="2" id="KW-1185">Reference proteome</keyword>
<evidence type="ECO:0008006" key="3">
    <source>
        <dbReference type="Google" id="ProtNLM"/>
    </source>
</evidence>
<reference evidence="2" key="1">
    <citation type="submission" date="2023-07" db="EMBL/GenBank/DDBJ databases">
        <title>Cedecea davisae an AmpC producer and its therapeutic implications.</title>
        <authorList>
            <person name="Notter J."/>
        </authorList>
    </citation>
    <scope>NUCLEOTIDE SEQUENCE [LARGE SCALE GENOMIC DNA]</scope>
    <source>
        <strain evidence="2">1</strain>
    </source>
</reference>